<dbReference type="InterPro" id="IPR038592">
    <property type="entry name" value="CheD-like_sf"/>
</dbReference>
<dbReference type="RefSeq" id="WP_041769600.1">
    <property type="nucleotide sequence ID" value="NZ_UGUU01000001.1"/>
</dbReference>
<dbReference type="InterPro" id="IPR011324">
    <property type="entry name" value="Cytotoxic_necrot_fac-like_cat"/>
</dbReference>
<dbReference type="Gene3D" id="3.30.1330.200">
    <property type="match status" value="1"/>
</dbReference>
<reference evidence="4 5" key="1">
    <citation type="submission" date="2018-06" db="EMBL/GenBank/DDBJ databases">
        <authorList>
            <consortium name="Pathogen Informatics"/>
            <person name="Doyle S."/>
        </authorList>
    </citation>
    <scope>NUCLEOTIDE SEQUENCE [LARGE SCALE GENOMIC DNA]</scope>
    <source>
        <strain evidence="4 5">NCTC10899</strain>
    </source>
</reference>
<dbReference type="GO" id="GO:0050568">
    <property type="term" value="F:protein-glutamine glutaminase activity"/>
    <property type="evidence" value="ECO:0007669"/>
    <property type="project" value="UniProtKB-UniRule"/>
</dbReference>
<dbReference type="EC" id="3.5.1.44" evidence="3"/>
<dbReference type="GO" id="GO:0006935">
    <property type="term" value="P:chemotaxis"/>
    <property type="evidence" value="ECO:0007669"/>
    <property type="project" value="UniProtKB-UniRule"/>
</dbReference>
<protein>
    <recommendedName>
        <fullName evidence="3">Probable chemoreceptor glutamine deamidase CheD</fullName>
        <ecNumber evidence="3">3.5.1.44</ecNumber>
    </recommendedName>
</protein>
<dbReference type="CDD" id="cd16352">
    <property type="entry name" value="CheD"/>
    <property type="match status" value="1"/>
</dbReference>
<name>A0A379IQY1_ECTME</name>
<comment type="similarity">
    <text evidence="3">Belongs to the CheD family.</text>
</comment>
<proteinExistence type="inferred from homology"/>
<dbReference type="PANTHER" id="PTHR35147:SF3">
    <property type="entry name" value="CHEMORECEPTOR GLUTAMINE DEAMIDASE CHED 1-RELATED"/>
    <property type="match status" value="1"/>
</dbReference>
<dbReference type="AlphaFoldDB" id="A0A379IQY1"/>
<comment type="function">
    <text evidence="3">Probably deamidates glutamine residues to glutamate on methyl-accepting chemotaxis receptors (MCPs), playing an important role in chemotaxis.</text>
</comment>
<evidence type="ECO:0000256" key="1">
    <source>
        <dbReference type="ARBA" id="ARBA00022500"/>
    </source>
</evidence>
<dbReference type="Proteomes" id="UP000254260">
    <property type="component" value="Unassembled WGS sequence"/>
</dbReference>
<keyword evidence="2 3" id="KW-0378">Hydrolase</keyword>
<accession>A0A379IQY1</accession>
<dbReference type="SUPFAM" id="SSF64438">
    <property type="entry name" value="CNF1/YfiH-like putative cysteine hydrolases"/>
    <property type="match status" value="1"/>
</dbReference>
<gene>
    <name evidence="3 4" type="primary">cheD</name>
    <name evidence="4" type="ORF">NCTC10899_00893</name>
</gene>
<keyword evidence="1 3" id="KW-0145">Chemotaxis</keyword>
<dbReference type="HAMAP" id="MF_01440">
    <property type="entry name" value="CheD"/>
    <property type="match status" value="1"/>
</dbReference>
<comment type="catalytic activity">
    <reaction evidence="3">
        <text>L-glutaminyl-[protein] + H2O = L-glutamyl-[protein] + NH4(+)</text>
        <dbReference type="Rhea" id="RHEA:16441"/>
        <dbReference type="Rhea" id="RHEA-COMP:10207"/>
        <dbReference type="Rhea" id="RHEA-COMP:10208"/>
        <dbReference type="ChEBI" id="CHEBI:15377"/>
        <dbReference type="ChEBI" id="CHEBI:28938"/>
        <dbReference type="ChEBI" id="CHEBI:29973"/>
        <dbReference type="ChEBI" id="CHEBI:30011"/>
        <dbReference type="EC" id="3.5.1.44"/>
    </reaction>
</comment>
<evidence type="ECO:0000313" key="4">
    <source>
        <dbReference type="EMBL" id="SUD38123.1"/>
    </source>
</evidence>
<organism evidence="4 5">
    <name type="scientific">Ectopseudomonas mendocina</name>
    <name type="common">Pseudomonas mendocina</name>
    <dbReference type="NCBI Taxonomy" id="300"/>
    <lineage>
        <taxon>Bacteria</taxon>
        <taxon>Pseudomonadati</taxon>
        <taxon>Pseudomonadota</taxon>
        <taxon>Gammaproteobacteria</taxon>
        <taxon>Pseudomonadales</taxon>
        <taxon>Pseudomonadaceae</taxon>
        <taxon>Ectopseudomonas</taxon>
    </lineage>
</organism>
<dbReference type="Pfam" id="PF03975">
    <property type="entry name" value="CheD"/>
    <property type="match status" value="1"/>
</dbReference>
<evidence type="ECO:0000313" key="5">
    <source>
        <dbReference type="Proteomes" id="UP000254260"/>
    </source>
</evidence>
<dbReference type="InterPro" id="IPR005659">
    <property type="entry name" value="Chemorcpt_Glu_NH3ase_CheD"/>
</dbReference>
<dbReference type="PANTHER" id="PTHR35147">
    <property type="entry name" value="CHEMORECEPTOR GLUTAMINE DEAMIDASE CHED-RELATED"/>
    <property type="match status" value="1"/>
</dbReference>
<evidence type="ECO:0000256" key="3">
    <source>
        <dbReference type="HAMAP-Rule" id="MF_01440"/>
    </source>
</evidence>
<sequence>MPRPVTPRDVYLQPGDLHFAGVGTRIRTLLGSCVSLVFWHPRHRLGGMCHYMLPTRGMPGQKLDGRYGDEAMQLLLEAMSAHGTRVKEYHVRVFGGGNMFPHIGVRARSTRHVGQQNIDMAYKLLATYGLMSHGEHVGGTGHRHLLFDIWSGQLALKLSPIVADSGSPTGVQPA</sequence>
<evidence type="ECO:0000256" key="2">
    <source>
        <dbReference type="ARBA" id="ARBA00022801"/>
    </source>
</evidence>
<dbReference type="OrthoDB" id="9807202at2"/>
<dbReference type="EMBL" id="UGUU01000001">
    <property type="protein sequence ID" value="SUD38123.1"/>
    <property type="molecule type" value="Genomic_DNA"/>
</dbReference>